<evidence type="ECO:0000313" key="2">
    <source>
        <dbReference type="EMBL" id="KAK4290951.1"/>
    </source>
</evidence>
<evidence type="ECO:0000313" key="3">
    <source>
        <dbReference type="Proteomes" id="UP001292094"/>
    </source>
</evidence>
<feature type="compositionally biased region" description="Basic and acidic residues" evidence="1">
    <location>
        <begin position="30"/>
        <end position="112"/>
    </location>
</feature>
<sequence length="184" mass="20994">MISSQKTDSGNSSQREGARFLLSGNTVGTRGEERRKEERKGEGKRVENKRGKGEEVNGEERKVENERGKGVERVGEERRKEEVNEKERRKEEEMNEEERKVENERKGGRGEWEEKESGEESLPKDPPTPDYHFLPPGFGSFDDGKGCNCWPTHDDGLKPEVECRCQGQHVLQVPANLTANVDRL</sequence>
<keyword evidence="3" id="KW-1185">Reference proteome</keyword>
<organism evidence="2 3">
    <name type="scientific">Petrolisthes manimaculis</name>
    <dbReference type="NCBI Taxonomy" id="1843537"/>
    <lineage>
        <taxon>Eukaryota</taxon>
        <taxon>Metazoa</taxon>
        <taxon>Ecdysozoa</taxon>
        <taxon>Arthropoda</taxon>
        <taxon>Crustacea</taxon>
        <taxon>Multicrustacea</taxon>
        <taxon>Malacostraca</taxon>
        <taxon>Eumalacostraca</taxon>
        <taxon>Eucarida</taxon>
        <taxon>Decapoda</taxon>
        <taxon>Pleocyemata</taxon>
        <taxon>Anomura</taxon>
        <taxon>Galatheoidea</taxon>
        <taxon>Porcellanidae</taxon>
        <taxon>Petrolisthes</taxon>
    </lineage>
</organism>
<gene>
    <name evidence="2" type="ORF">Pmani_036193</name>
</gene>
<protein>
    <submittedName>
        <fullName evidence="2">Uncharacterized protein</fullName>
    </submittedName>
</protein>
<dbReference type="EMBL" id="JAWZYT010005319">
    <property type="protein sequence ID" value="KAK4290951.1"/>
    <property type="molecule type" value="Genomic_DNA"/>
</dbReference>
<name>A0AAE1NK84_9EUCA</name>
<reference evidence="2" key="1">
    <citation type="submission" date="2023-11" db="EMBL/GenBank/DDBJ databases">
        <title>Genome assemblies of two species of porcelain crab, Petrolisthes cinctipes and Petrolisthes manimaculis (Anomura: Porcellanidae).</title>
        <authorList>
            <person name="Angst P."/>
        </authorList>
    </citation>
    <scope>NUCLEOTIDE SEQUENCE</scope>
    <source>
        <strain evidence="2">PB745_02</strain>
        <tissue evidence="2">Gill</tissue>
    </source>
</reference>
<comment type="caution">
    <text evidence="2">The sequence shown here is derived from an EMBL/GenBank/DDBJ whole genome shotgun (WGS) entry which is preliminary data.</text>
</comment>
<evidence type="ECO:0000256" key="1">
    <source>
        <dbReference type="SAM" id="MobiDB-lite"/>
    </source>
</evidence>
<dbReference type="Proteomes" id="UP001292094">
    <property type="component" value="Unassembled WGS sequence"/>
</dbReference>
<feature type="region of interest" description="Disordered" evidence="1">
    <location>
        <begin position="1"/>
        <end position="137"/>
    </location>
</feature>
<accession>A0AAE1NK84</accession>
<dbReference type="AlphaFoldDB" id="A0AAE1NK84"/>
<feature type="compositionally biased region" description="Polar residues" evidence="1">
    <location>
        <begin position="1"/>
        <end position="15"/>
    </location>
</feature>
<proteinExistence type="predicted"/>